<feature type="compositionally biased region" description="Low complexity" evidence="14">
    <location>
        <begin position="122"/>
        <end position="138"/>
    </location>
</feature>
<feature type="transmembrane region" description="Helical" evidence="15">
    <location>
        <begin position="153"/>
        <end position="172"/>
    </location>
</feature>
<evidence type="ECO:0000256" key="11">
    <source>
        <dbReference type="ARBA" id="ARBA00023065"/>
    </source>
</evidence>
<protein>
    <recommendedName>
        <fullName evidence="3">Store-operated calcium entry-associated regulatory factor</fullName>
    </recommendedName>
    <alternativeName>
        <fullName evidence="13">Transmembrane protein 66</fullName>
    </alternativeName>
</protein>
<sequence>FLSTAKSIRLKDLQVLTLRSGEYTTSRRTSPIPQLQCVGGTAGCDAYRPSVMQCYNRGFDGYSIQWECKTDMDERYKLGRTDVVCEGYDYAGDDNVLVGSCGVEYTLDLTDKGHRDKKSKDSSGSSSSYYSDSDSWGSPGGYYSTPRTASTKGFFASLIPFAAAALVIYAIYTVCFTDRFTREAAWSTTDDGSYPRGNPPPPYGFNTGGLGDDGGGNQGRAGYPGGDSCNAQRPRYGAAPGANPFGGFWGGLATGGLLGYITTDDGSYPRGNPPPPYGFNTGGLGDDGGGNQGRAGYPGGDSCNAQRPRYGAAPGANPFGGFWGGLATGGLLGYMFGGNRNQGYYGAGTHHARRTSPFGGGGFGFSGGSGGGFSTRQSSGYGGTRTR</sequence>
<dbReference type="GO" id="GO:0006816">
    <property type="term" value="P:calcium ion transport"/>
    <property type="evidence" value="ECO:0007669"/>
    <property type="project" value="UniProtKB-KW"/>
</dbReference>
<keyword evidence="4" id="KW-0813">Transport</keyword>
<feature type="region of interest" description="Disordered" evidence="14">
    <location>
        <begin position="187"/>
        <end position="227"/>
    </location>
</feature>
<feature type="non-terminal residue" evidence="16">
    <location>
        <position position="1"/>
    </location>
</feature>
<evidence type="ECO:0000256" key="9">
    <source>
        <dbReference type="ARBA" id="ARBA00022837"/>
    </source>
</evidence>
<dbReference type="PANTHER" id="PTHR15929:SF0">
    <property type="entry name" value="STORE-OPERATED CALCIUM ENTRY-ASSOCIATED REGULATORY FACTOR"/>
    <property type="match status" value="1"/>
</dbReference>
<keyword evidence="7" id="KW-0732">Signal</keyword>
<keyword evidence="8" id="KW-0256">Endoplasmic reticulum</keyword>
<evidence type="ECO:0000256" key="3">
    <source>
        <dbReference type="ARBA" id="ARBA00016584"/>
    </source>
</evidence>
<evidence type="ECO:0000313" key="16">
    <source>
        <dbReference type="EMBL" id="CAD7231124.1"/>
    </source>
</evidence>
<evidence type="ECO:0000256" key="7">
    <source>
        <dbReference type="ARBA" id="ARBA00022729"/>
    </source>
</evidence>
<feature type="region of interest" description="Disordered" evidence="14">
    <location>
        <begin position="361"/>
        <end position="387"/>
    </location>
</feature>
<dbReference type="OrthoDB" id="20303at2759"/>
<evidence type="ECO:0000256" key="12">
    <source>
        <dbReference type="ARBA" id="ARBA00023136"/>
    </source>
</evidence>
<organism evidence="16">
    <name type="scientific">Cyprideis torosa</name>
    <dbReference type="NCBI Taxonomy" id="163714"/>
    <lineage>
        <taxon>Eukaryota</taxon>
        <taxon>Metazoa</taxon>
        <taxon>Ecdysozoa</taxon>
        <taxon>Arthropoda</taxon>
        <taxon>Crustacea</taxon>
        <taxon>Oligostraca</taxon>
        <taxon>Ostracoda</taxon>
        <taxon>Podocopa</taxon>
        <taxon>Podocopida</taxon>
        <taxon>Cytherocopina</taxon>
        <taxon>Cytheroidea</taxon>
        <taxon>Cytherideidae</taxon>
        <taxon>Cyprideis</taxon>
    </lineage>
</organism>
<evidence type="ECO:0000256" key="2">
    <source>
        <dbReference type="ARBA" id="ARBA00006833"/>
    </source>
</evidence>
<reference evidence="16" key="1">
    <citation type="submission" date="2020-11" db="EMBL/GenBank/DDBJ databases">
        <authorList>
            <person name="Tran Van P."/>
        </authorList>
    </citation>
    <scope>NUCLEOTIDE SEQUENCE</scope>
</reference>
<comment type="similarity">
    <text evidence="2">Belongs to the SARAF family.</text>
</comment>
<keyword evidence="5" id="KW-0109">Calcium transport</keyword>
<evidence type="ECO:0000256" key="1">
    <source>
        <dbReference type="ARBA" id="ARBA00004115"/>
    </source>
</evidence>
<evidence type="ECO:0000256" key="8">
    <source>
        <dbReference type="ARBA" id="ARBA00022824"/>
    </source>
</evidence>
<dbReference type="InterPro" id="IPR009567">
    <property type="entry name" value="SARAF"/>
</dbReference>
<keyword evidence="12 15" id="KW-0472">Membrane</keyword>
<keyword evidence="9" id="KW-0106">Calcium</keyword>
<accession>A0A7R8ZTC5</accession>
<name>A0A7R8ZTC5_9CRUS</name>
<dbReference type="EMBL" id="OB663205">
    <property type="protein sequence ID" value="CAD7231124.1"/>
    <property type="molecule type" value="Genomic_DNA"/>
</dbReference>
<evidence type="ECO:0000256" key="14">
    <source>
        <dbReference type="SAM" id="MobiDB-lite"/>
    </source>
</evidence>
<proteinExistence type="inferred from homology"/>
<keyword evidence="6 15" id="KW-0812">Transmembrane</keyword>
<keyword evidence="11" id="KW-0406">Ion transport</keyword>
<dbReference type="AlphaFoldDB" id="A0A7R8ZTC5"/>
<dbReference type="GO" id="GO:0005789">
    <property type="term" value="C:endoplasmic reticulum membrane"/>
    <property type="evidence" value="ECO:0007669"/>
    <property type="project" value="UniProtKB-SubCell"/>
</dbReference>
<evidence type="ECO:0000256" key="4">
    <source>
        <dbReference type="ARBA" id="ARBA00022448"/>
    </source>
</evidence>
<comment type="subcellular location">
    <subcellularLocation>
        <location evidence="1">Endoplasmic reticulum membrane</location>
        <topology evidence="1">Single-pass type I membrane protein</topology>
    </subcellularLocation>
</comment>
<evidence type="ECO:0000256" key="15">
    <source>
        <dbReference type="SAM" id="Phobius"/>
    </source>
</evidence>
<keyword evidence="10 15" id="KW-1133">Transmembrane helix</keyword>
<feature type="compositionally biased region" description="Gly residues" evidence="14">
    <location>
        <begin position="361"/>
        <end position="373"/>
    </location>
</feature>
<feature type="compositionally biased region" description="Gly residues" evidence="14">
    <location>
        <begin position="206"/>
        <end position="225"/>
    </location>
</feature>
<evidence type="ECO:0000256" key="6">
    <source>
        <dbReference type="ARBA" id="ARBA00022692"/>
    </source>
</evidence>
<dbReference type="PANTHER" id="PTHR15929">
    <property type="entry name" value="STORE-OPERATED CALCIUM ENTRY-ASSOCIATED REGULATORY FACTOR"/>
    <property type="match status" value="1"/>
</dbReference>
<gene>
    <name evidence="16" type="ORF">CTOB1V02_LOCUS8978</name>
</gene>
<dbReference type="GO" id="GO:2001256">
    <property type="term" value="P:regulation of store-operated calcium entry"/>
    <property type="evidence" value="ECO:0007669"/>
    <property type="project" value="InterPro"/>
</dbReference>
<dbReference type="Pfam" id="PF06682">
    <property type="entry name" value="SARAF"/>
    <property type="match status" value="1"/>
</dbReference>
<evidence type="ECO:0000256" key="5">
    <source>
        <dbReference type="ARBA" id="ARBA00022568"/>
    </source>
</evidence>
<feature type="region of interest" description="Disordered" evidence="14">
    <location>
        <begin position="113"/>
        <end position="138"/>
    </location>
</feature>
<evidence type="ECO:0000256" key="13">
    <source>
        <dbReference type="ARBA" id="ARBA00031116"/>
    </source>
</evidence>
<evidence type="ECO:0000256" key="10">
    <source>
        <dbReference type="ARBA" id="ARBA00022989"/>
    </source>
</evidence>